<dbReference type="PRINTS" id="PR00080">
    <property type="entry name" value="SDRFAMILY"/>
</dbReference>
<keyword evidence="4" id="KW-0276">Fatty acid metabolism</keyword>
<dbReference type="PANTHER" id="PTHR45024">
    <property type="entry name" value="DEHYDROGENASES, SHORT CHAIN"/>
    <property type="match status" value="1"/>
</dbReference>
<dbReference type="InterPro" id="IPR051687">
    <property type="entry name" value="Peroxisomal_Beta-Oxidation"/>
</dbReference>
<comment type="pathway">
    <text evidence="2">Lipid metabolism; fatty acid beta-oxidation.</text>
</comment>
<protein>
    <submittedName>
        <fullName evidence="10">Hydroxysteroid (17-beta) dehydrogenase 4</fullName>
        <ecNumber evidence="10">1.1.1.62</ecNumber>
    </submittedName>
</protein>
<dbReference type="KEGG" id="cfu:CFU_1207"/>
<keyword evidence="5 10" id="KW-0560">Oxidoreductase</keyword>
<evidence type="ECO:0000313" key="10">
    <source>
        <dbReference type="EMBL" id="AEK61039.1"/>
    </source>
</evidence>
<evidence type="ECO:0000259" key="9">
    <source>
        <dbReference type="SMART" id="SM00822"/>
    </source>
</evidence>
<sequence>MQTMENELQNALRYDGRVAIVTGAGNGLGRVHALLLGARGAHVVVNDLGGDVHGGGKSSAAADQVVAEIKAAGGSAVANYDSVEDGSRIVQTALDHFGGVDIVINNAGILRDSSFAKMSADDWDLIYRVHVLGAFRVTHAAWPHLRNKGYGRIVMTTSAAGIYGNFGQANYSMAKMGLIGMANTLAIEGAAKNVLVNTIAPLAGSRISETVMPPQMMEALKPEFVAPLAAYLCHESCRENGSLFEVGAGFHAKLRWQRTQGHHFHGQAFGPEQVARHWQEIVDFDDATYPASIGESLMSIVQDVGSPFGQSKA</sequence>
<dbReference type="InterPro" id="IPR020904">
    <property type="entry name" value="Sc_DH/Rdtase_CS"/>
</dbReference>
<evidence type="ECO:0000256" key="1">
    <source>
        <dbReference type="ARBA" id="ARBA00004275"/>
    </source>
</evidence>
<keyword evidence="7" id="KW-0576">Peroxisome</keyword>
<dbReference type="FunFam" id="3.40.50.720:FF:000185">
    <property type="entry name" value="peroxisomal multifunctional enzyme type 2"/>
    <property type="match status" value="1"/>
</dbReference>
<reference evidence="10 11" key="3">
    <citation type="journal article" date="2008" name="FEMS Microbiol. Ecol.">
        <title>Identification and characterization of genes underlying chitinolysis in Collimonas fungivorans Ter331.</title>
        <authorList>
            <person name="Fritsche K."/>
            <person name="de Boer W."/>
            <person name="Gerards S."/>
            <person name="van den Berg M."/>
            <person name="van Veen J.A."/>
            <person name="Leveau J.H."/>
        </authorList>
    </citation>
    <scope>NUCLEOTIDE SEQUENCE [LARGE SCALE GENOMIC DNA]</scope>
    <source>
        <strain evidence="10 11">Ter331</strain>
    </source>
</reference>
<proteinExistence type="inferred from homology"/>
<dbReference type="Proteomes" id="UP000008392">
    <property type="component" value="Chromosome"/>
</dbReference>
<organism evidence="10 11">
    <name type="scientific">Collimonas fungivorans (strain Ter331)</name>
    <dbReference type="NCBI Taxonomy" id="1005048"/>
    <lineage>
        <taxon>Bacteria</taxon>
        <taxon>Pseudomonadati</taxon>
        <taxon>Pseudomonadota</taxon>
        <taxon>Betaproteobacteria</taxon>
        <taxon>Burkholderiales</taxon>
        <taxon>Oxalobacteraceae</taxon>
        <taxon>Collimonas</taxon>
    </lineage>
</organism>
<keyword evidence="11" id="KW-1185">Reference proteome</keyword>
<name>G0AJA5_COLFT</name>
<reference evidence="10 11" key="4">
    <citation type="journal article" date="2010" name="Environ. Microbiol.">
        <title>The bacterial genus Collimonas: mycophagy, weathering and other adaptive solutions to life in oligotrophic soil environments.</title>
        <authorList>
            <person name="Leveau J.H."/>
            <person name="Uroz S."/>
            <person name="de Boer W."/>
        </authorList>
    </citation>
    <scope>NUCLEOTIDE SEQUENCE [LARGE SCALE GENOMIC DNA]</scope>
    <source>
        <strain evidence="10 11">Ter331</strain>
    </source>
</reference>
<dbReference type="GO" id="GO:0006631">
    <property type="term" value="P:fatty acid metabolic process"/>
    <property type="evidence" value="ECO:0007669"/>
    <property type="project" value="UniProtKB-KW"/>
</dbReference>
<dbReference type="EMBL" id="CP002745">
    <property type="protein sequence ID" value="AEK61039.1"/>
    <property type="molecule type" value="Genomic_DNA"/>
</dbReference>
<evidence type="ECO:0000256" key="4">
    <source>
        <dbReference type="ARBA" id="ARBA00022832"/>
    </source>
</evidence>
<reference evidence="10 11" key="1">
    <citation type="journal article" date="2004" name="Environ. Microbiol.">
        <title>Phylogeny-function analysis of (meta)genomic libraries: screening for expression of ribosomal RNA genes by large-insert library fluorescent in situ hybridization (LIL-FISH).</title>
        <authorList>
            <person name="Leveau J.H."/>
            <person name="Gerards S."/>
            <person name="de Boer W."/>
            <person name="van Veen J.A."/>
        </authorList>
    </citation>
    <scope>NUCLEOTIDE SEQUENCE [LARGE SCALE GENOMIC DNA]</scope>
    <source>
        <strain evidence="10 11">Ter331</strain>
    </source>
</reference>
<comment type="subcellular location">
    <subcellularLocation>
        <location evidence="1">Peroxisome</location>
    </subcellularLocation>
</comment>
<gene>
    <name evidence="10" type="ordered locus">CFU_1207</name>
</gene>
<dbReference type="Gene3D" id="3.40.50.720">
    <property type="entry name" value="NAD(P)-binding Rossmann-like Domain"/>
    <property type="match status" value="1"/>
</dbReference>
<dbReference type="AlphaFoldDB" id="G0AJA5"/>
<dbReference type="Gene3D" id="1.10.287.4290">
    <property type="match status" value="1"/>
</dbReference>
<dbReference type="PROSITE" id="PS00061">
    <property type="entry name" value="ADH_SHORT"/>
    <property type="match status" value="1"/>
</dbReference>
<feature type="domain" description="Ketoreductase" evidence="9">
    <location>
        <begin position="17"/>
        <end position="210"/>
    </location>
</feature>
<dbReference type="PRINTS" id="PR00081">
    <property type="entry name" value="GDHRDH"/>
</dbReference>
<dbReference type="InterPro" id="IPR036291">
    <property type="entry name" value="NAD(P)-bd_dom_sf"/>
</dbReference>
<dbReference type="CDD" id="cd05353">
    <property type="entry name" value="hydroxyacyl-CoA-like_DH_SDR_c-like"/>
    <property type="match status" value="1"/>
</dbReference>
<evidence type="ECO:0000256" key="2">
    <source>
        <dbReference type="ARBA" id="ARBA00005005"/>
    </source>
</evidence>
<evidence type="ECO:0000256" key="6">
    <source>
        <dbReference type="ARBA" id="ARBA00023098"/>
    </source>
</evidence>
<accession>G0AJA5</accession>
<dbReference type="PANTHER" id="PTHR45024:SF2">
    <property type="entry name" value="SCP2 DOMAIN-CONTAINING PROTEIN"/>
    <property type="match status" value="1"/>
</dbReference>
<dbReference type="SUPFAM" id="SSF51735">
    <property type="entry name" value="NAD(P)-binding Rossmann-fold domains"/>
    <property type="match status" value="1"/>
</dbReference>
<reference evidence="11" key="6">
    <citation type="submission" date="2011-05" db="EMBL/GenBank/DDBJ databases">
        <title>Complete sequence of Collimonas fungivorans Ter331.</title>
        <authorList>
            <person name="Leveau J.H."/>
        </authorList>
    </citation>
    <scope>NUCLEOTIDE SEQUENCE [LARGE SCALE GENOMIC DNA]</scope>
    <source>
        <strain evidence="11">Ter331</strain>
    </source>
</reference>
<evidence type="ECO:0000256" key="3">
    <source>
        <dbReference type="ARBA" id="ARBA00006484"/>
    </source>
</evidence>
<evidence type="ECO:0000313" key="11">
    <source>
        <dbReference type="Proteomes" id="UP000008392"/>
    </source>
</evidence>
<evidence type="ECO:0000256" key="8">
    <source>
        <dbReference type="RuleBase" id="RU000363"/>
    </source>
</evidence>
<dbReference type="SMART" id="SM00822">
    <property type="entry name" value="PKS_KR"/>
    <property type="match status" value="1"/>
</dbReference>
<dbReference type="HOGENOM" id="CLU_010194_14_0_4"/>
<evidence type="ECO:0000256" key="5">
    <source>
        <dbReference type="ARBA" id="ARBA00023002"/>
    </source>
</evidence>
<dbReference type="STRING" id="1005048.CFU_1207"/>
<dbReference type="EC" id="1.1.1.62" evidence="10"/>
<dbReference type="Pfam" id="PF00106">
    <property type="entry name" value="adh_short"/>
    <property type="match status" value="1"/>
</dbReference>
<dbReference type="GO" id="GO:0004303">
    <property type="term" value="F:estradiol 17-beta-dehydrogenase [NAD(P)+] activity"/>
    <property type="evidence" value="ECO:0007669"/>
    <property type="project" value="UniProtKB-EC"/>
</dbReference>
<dbReference type="eggNOG" id="COG1028">
    <property type="taxonomic scope" value="Bacteria"/>
</dbReference>
<keyword evidence="6" id="KW-0443">Lipid metabolism</keyword>
<reference evidence="10 11" key="5">
    <citation type="journal article" date="2011" name="ISME J.">
        <title>Dual transcriptional profiling of a bacterial/fungal confrontation: Collimonas fungivorans versus Aspergillus niger.</title>
        <authorList>
            <person name="Mela F."/>
            <person name="Fritsche K."/>
            <person name="de Boer W."/>
            <person name="van Veen J.A."/>
            <person name="de Graaff L.H."/>
            <person name="van den Berg M."/>
            <person name="Leveau J.H."/>
        </authorList>
    </citation>
    <scope>NUCLEOTIDE SEQUENCE [LARGE SCALE GENOMIC DNA]</scope>
    <source>
        <strain evidence="10 11">Ter331</strain>
    </source>
</reference>
<comment type="similarity">
    <text evidence="3 8">Belongs to the short-chain dehydrogenases/reductases (SDR) family.</text>
</comment>
<dbReference type="InterPro" id="IPR002347">
    <property type="entry name" value="SDR_fam"/>
</dbReference>
<evidence type="ECO:0000256" key="7">
    <source>
        <dbReference type="ARBA" id="ARBA00023140"/>
    </source>
</evidence>
<reference evidence="10 11" key="2">
    <citation type="journal article" date="2006" name="J. Microbiol. Methods">
        <title>Genomic flank-sequencing of plasposon insertion sites for rapid identification of functional genes.</title>
        <authorList>
            <person name="Leveau J.H."/>
            <person name="Gerards S."/>
            <person name="Fritsche K."/>
            <person name="Zondag G."/>
            <person name="van Veen J.A."/>
        </authorList>
    </citation>
    <scope>NUCLEOTIDE SEQUENCE [LARGE SCALE GENOMIC DNA]</scope>
    <source>
        <strain evidence="10 11">Ter331</strain>
    </source>
</reference>
<dbReference type="InterPro" id="IPR057326">
    <property type="entry name" value="KR_dom"/>
</dbReference>